<keyword evidence="3" id="KW-1185">Reference proteome</keyword>
<organism evidence="2 3">
    <name type="scientific">Marinicella sediminis</name>
    <dbReference type="NCBI Taxonomy" id="1792834"/>
    <lineage>
        <taxon>Bacteria</taxon>
        <taxon>Pseudomonadati</taxon>
        <taxon>Pseudomonadota</taxon>
        <taxon>Gammaproteobacteria</taxon>
        <taxon>Lysobacterales</taxon>
        <taxon>Marinicellaceae</taxon>
        <taxon>Marinicella</taxon>
    </lineage>
</organism>
<dbReference type="InterPro" id="IPR036397">
    <property type="entry name" value="RNaseH_sf"/>
</dbReference>
<comment type="caution">
    <text evidence="2">The sequence shown here is derived from an EMBL/GenBank/DDBJ whole genome shotgun (WGS) entry which is preliminary data.</text>
</comment>
<name>A0ABV7JDZ9_9GAMM</name>
<gene>
    <name evidence="2" type="ORF">ACFODZ_08625</name>
</gene>
<proteinExistence type="predicted"/>
<sequence length="629" mass="72527">MSWKKRLMQNPSLKDINTWPGINIIDLPRDKNKKFIRNKIIVSRVMLGEKISDVSRDVNVTRQFISYLLNRCLAGLPYEEPSLTSGLIPQLKILGGERKTRLSVNNDSGARGAFQYILKNHADIKVRLDAMIKAFVSDSVHGQNLSPAVVHKKFLELLIEKHWPSNQYPFDQQNLAVESCRKYFHKQSQCYLLAKARKRAIIPLNKPQQRYCFEEVEIDSQLMDINCNVVVDVDGVQSTLRVARLALLLAIDVESNCILAYHVCLSKEPNQYDLLSLLVKIHSEWKPRDICLPNTQYEPGACLPGAISNEMRRLGIGKLKLDNAMAHHAYSIIDYVCGELDSTLNYGLPANPKTRNSVEYAFNRLNKYLHRFKSTTGSNPKDPKKESLRHHKKPPMLNIKELEDFLSIIFTGHNIQPQNVLGGKNPLEVLHEHYQQYPLQLNYKAESHCRSPFERIEKVKVYGYKHERRTPVVQFSGMRYRGPGINDVQLYGEKVIILVNVKDIRTVKASTESGKYLGELFASKSWQKYPLSLKTYQKIKRVVKRQRLLTRDYQSGYFESLLNEKHVPNKALEIIRVAREFQSEAVGLKNQNLYVKPLRNKPSKLTRDIIIKPWDVSMFNNTSDRTDEQ</sequence>
<protein>
    <recommendedName>
        <fullName evidence="4">Integrase catalytic domain-containing protein</fullName>
    </recommendedName>
</protein>
<dbReference type="RefSeq" id="WP_157892752.1">
    <property type="nucleotide sequence ID" value="NZ_JBHRTS010000004.1"/>
</dbReference>
<dbReference type="Proteomes" id="UP001595533">
    <property type="component" value="Unassembled WGS sequence"/>
</dbReference>
<reference evidence="3" key="1">
    <citation type="journal article" date="2019" name="Int. J. Syst. Evol. Microbiol.">
        <title>The Global Catalogue of Microorganisms (GCM) 10K type strain sequencing project: providing services to taxonomists for standard genome sequencing and annotation.</title>
        <authorList>
            <consortium name="The Broad Institute Genomics Platform"/>
            <consortium name="The Broad Institute Genome Sequencing Center for Infectious Disease"/>
            <person name="Wu L."/>
            <person name="Ma J."/>
        </authorList>
    </citation>
    <scope>NUCLEOTIDE SEQUENCE [LARGE SCALE GENOMIC DNA]</scope>
    <source>
        <strain evidence="3">KCTC 42953</strain>
    </source>
</reference>
<feature type="region of interest" description="Disordered" evidence="1">
    <location>
        <begin position="373"/>
        <end position="393"/>
    </location>
</feature>
<evidence type="ECO:0000313" key="2">
    <source>
        <dbReference type="EMBL" id="MFC3194301.1"/>
    </source>
</evidence>
<dbReference type="Gene3D" id="3.30.420.10">
    <property type="entry name" value="Ribonuclease H-like superfamily/Ribonuclease H"/>
    <property type="match status" value="1"/>
</dbReference>
<evidence type="ECO:0008006" key="4">
    <source>
        <dbReference type="Google" id="ProtNLM"/>
    </source>
</evidence>
<evidence type="ECO:0000313" key="3">
    <source>
        <dbReference type="Proteomes" id="UP001595533"/>
    </source>
</evidence>
<accession>A0ABV7JDZ9</accession>
<dbReference type="EMBL" id="JBHRTS010000004">
    <property type="protein sequence ID" value="MFC3194301.1"/>
    <property type="molecule type" value="Genomic_DNA"/>
</dbReference>
<evidence type="ECO:0000256" key="1">
    <source>
        <dbReference type="SAM" id="MobiDB-lite"/>
    </source>
</evidence>